<comment type="caution">
    <text evidence="7">The sequence shown here is derived from an EMBL/GenBank/DDBJ whole genome shotgun (WGS) entry which is preliminary data.</text>
</comment>
<gene>
    <name evidence="7" type="ORF">AMECASPLE_013087</name>
</gene>
<evidence type="ECO:0000256" key="5">
    <source>
        <dbReference type="ARBA" id="ARBA00023242"/>
    </source>
</evidence>
<dbReference type="PANTHER" id="PTHR13763:SF0">
    <property type="entry name" value="BREAST CANCER TYPE 1 SUSCEPTIBILITY PROTEIN"/>
    <property type="match status" value="1"/>
</dbReference>
<dbReference type="InterPro" id="IPR036420">
    <property type="entry name" value="BRCT_dom_sf"/>
</dbReference>
<evidence type="ECO:0000256" key="4">
    <source>
        <dbReference type="ARBA" id="ARBA00023204"/>
    </source>
</evidence>
<dbReference type="PANTHER" id="PTHR13763">
    <property type="entry name" value="BREAST CANCER TYPE 1 SUSCEPTIBILITY PROTEIN BRCA1"/>
    <property type="match status" value="1"/>
</dbReference>
<evidence type="ECO:0000313" key="8">
    <source>
        <dbReference type="Proteomes" id="UP001469553"/>
    </source>
</evidence>
<keyword evidence="4" id="KW-0234">DNA repair</keyword>
<evidence type="ECO:0000313" key="7">
    <source>
        <dbReference type="EMBL" id="MEQ2314531.1"/>
    </source>
</evidence>
<dbReference type="Gene3D" id="3.40.50.10190">
    <property type="entry name" value="BRCT domain"/>
    <property type="match status" value="1"/>
</dbReference>
<feature type="domain" description="BRCT" evidence="6">
    <location>
        <begin position="1"/>
        <end position="95"/>
    </location>
</feature>
<name>A0ABV1A8D3_9TELE</name>
<sequence>LLMMGYKICFKGPFTDMSTDEMEWMVEWCGATVVKDPLLLDGKQKSHQIVIVQPRADSSSSSYSSLSRKATVVTRGWLLDTVATYTLQNYSTYTV</sequence>
<keyword evidence="5" id="KW-0539">Nucleus</keyword>
<dbReference type="Pfam" id="PF00533">
    <property type="entry name" value="BRCT"/>
    <property type="match status" value="1"/>
</dbReference>
<organism evidence="7 8">
    <name type="scientific">Ameca splendens</name>
    <dbReference type="NCBI Taxonomy" id="208324"/>
    <lineage>
        <taxon>Eukaryota</taxon>
        <taxon>Metazoa</taxon>
        <taxon>Chordata</taxon>
        <taxon>Craniata</taxon>
        <taxon>Vertebrata</taxon>
        <taxon>Euteleostomi</taxon>
        <taxon>Actinopterygii</taxon>
        <taxon>Neopterygii</taxon>
        <taxon>Teleostei</taxon>
        <taxon>Neoteleostei</taxon>
        <taxon>Acanthomorphata</taxon>
        <taxon>Ovalentaria</taxon>
        <taxon>Atherinomorphae</taxon>
        <taxon>Cyprinodontiformes</taxon>
        <taxon>Goodeidae</taxon>
        <taxon>Ameca</taxon>
    </lineage>
</organism>
<reference evidence="7 8" key="1">
    <citation type="submission" date="2021-06" db="EMBL/GenBank/DDBJ databases">
        <authorList>
            <person name="Palmer J.M."/>
        </authorList>
    </citation>
    <scope>NUCLEOTIDE SEQUENCE [LARGE SCALE GENOMIC DNA]</scope>
    <source>
        <strain evidence="7 8">AS_MEX2019</strain>
        <tissue evidence="7">Muscle</tissue>
    </source>
</reference>
<proteinExistence type="predicted"/>
<comment type="subcellular location">
    <subcellularLocation>
        <location evidence="1">Nucleus</location>
    </subcellularLocation>
</comment>
<evidence type="ECO:0000259" key="6">
    <source>
        <dbReference type="PROSITE" id="PS50172"/>
    </source>
</evidence>
<dbReference type="PROSITE" id="PS50172">
    <property type="entry name" value="BRCT"/>
    <property type="match status" value="1"/>
</dbReference>
<feature type="non-terminal residue" evidence="7">
    <location>
        <position position="1"/>
    </location>
</feature>
<protein>
    <recommendedName>
        <fullName evidence="6">BRCT domain-containing protein</fullName>
    </recommendedName>
</protein>
<keyword evidence="8" id="KW-1185">Reference proteome</keyword>
<dbReference type="SUPFAM" id="SSF52113">
    <property type="entry name" value="BRCT domain"/>
    <property type="match status" value="1"/>
</dbReference>
<dbReference type="InterPro" id="IPR001357">
    <property type="entry name" value="BRCT_dom"/>
</dbReference>
<dbReference type="EMBL" id="JAHRIP010085484">
    <property type="protein sequence ID" value="MEQ2314531.1"/>
    <property type="molecule type" value="Genomic_DNA"/>
</dbReference>
<dbReference type="Proteomes" id="UP001469553">
    <property type="component" value="Unassembled WGS sequence"/>
</dbReference>
<evidence type="ECO:0000256" key="3">
    <source>
        <dbReference type="ARBA" id="ARBA00022763"/>
    </source>
</evidence>
<dbReference type="InterPro" id="IPR031099">
    <property type="entry name" value="BRCA1-associated"/>
</dbReference>
<accession>A0ABV1A8D3</accession>
<evidence type="ECO:0000256" key="2">
    <source>
        <dbReference type="ARBA" id="ARBA00022737"/>
    </source>
</evidence>
<keyword evidence="3" id="KW-0227">DNA damage</keyword>
<evidence type="ECO:0000256" key="1">
    <source>
        <dbReference type="ARBA" id="ARBA00004123"/>
    </source>
</evidence>
<keyword evidence="2" id="KW-0677">Repeat</keyword>